<dbReference type="InterPro" id="IPR013175">
    <property type="entry name" value="INO80_su_Ies4"/>
</dbReference>
<dbReference type="PANTHER" id="PTHR28061">
    <property type="entry name" value="INO EIGHTY SUBUNIT 4"/>
    <property type="match status" value="1"/>
</dbReference>
<dbReference type="Proteomes" id="UP000078343">
    <property type="component" value="Unassembled WGS sequence"/>
</dbReference>
<evidence type="ECO:0000256" key="1">
    <source>
        <dbReference type="SAM" id="MobiDB-lite"/>
    </source>
</evidence>
<feature type="compositionally biased region" description="Low complexity" evidence="1">
    <location>
        <begin position="221"/>
        <end position="237"/>
    </location>
</feature>
<dbReference type="GeneID" id="30004663"/>
<feature type="compositionally biased region" description="Basic and acidic residues" evidence="1">
    <location>
        <begin position="39"/>
        <end position="50"/>
    </location>
</feature>
<dbReference type="OrthoDB" id="4093188at2759"/>
<name>A0A178ZYX3_9EURO</name>
<dbReference type="GO" id="GO:0006338">
    <property type="term" value="P:chromatin remodeling"/>
    <property type="evidence" value="ECO:0007669"/>
    <property type="project" value="InterPro"/>
</dbReference>
<feature type="compositionally biased region" description="Low complexity" evidence="1">
    <location>
        <begin position="51"/>
        <end position="69"/>
    </location>
</feature>
<dbReference type="PANTHER" id="PTHR28061:SF1">
    <property type="entry name" value="INO80 COMPLEX SUBUNIT 4"/>
    <property type="match status" value="1"/>
</dbReference>
<gene>
    <name evidence="2" type="ORF">AYL99_00493</name>
</gene>
<dbReference type="STRING" id="1367422.A0A178ZYX3"/>
<protein>
    <recommendedName>
        <fullName evidence="4">INO80 complex subunit 4</fullName>
    </recommendedName>
</protein>
<evidence type="ECO:0008006" key="4">
    <source>
        <dbReference type="Google" id="ProtNLM"/>
    </source>
</evidence>
<dbReference type="RefSeq" id="XP_018697888.1">
    <property type="nucleotide sequence ID" value="XM_018832009.1"/>
</dbReference>
<dbReference type="Pfam" id="PF08193">
    <property type="entry name" value="INO80_Ies4"/>
    <property type="match status" value="1"/>
</dbReference>
<dbReference type="AlphaFoldDB" id="A0A178ZYX3"/>
<dbReference type="EMBL" id="LVYI01000001">
    <property type="protein sequence ID" value="OAP64521.1"/>
    <property type="molecule type" value="Genomic_DNA"/>
</dbReference>
<feature type="compositionally biased region" description="Basic residues" evidence="1">
    <location>
        <begin position="129"/>
        <end position="139"/>
    </location>
</feature>
<proteinExistence type="predicted"/>
<feature type="compositionally biased region" description="Basic and acidic residues" evidence="1">
    <location>
        <begin position="140"/>
        <end position="150"/>
    </location>
</feature>
<feature type="compositionally biased region" description="Low complexity" evidence="1">
    <location>
        <begin position="1"/>
        <end position="17"/>
    </location>
</feature>
<accession>A0A178ZYX3</accession>
<comment type="caution">
    <text evidence="2">The sequence shown here is derived from an EMBL/GenBank/DDBJ whole genome shotgun (WGS) entry which is preliminary data.</text>
</comment>
<feature type="region of interest" description="Disordered" evidence="1">
    <location>
        <begin position="1"/>
        <end position="170"/>
    </location>
</feature>
<feature type="region of interest" description="Disordered" evidence="1">
    <location>
        <begin position="213"/>
        <end position="283"/>
    </location>
</feature>
<evidence type="ECO:0000313" key="3">
    <source>
        <dbReference type="Proteomes" id="UP000078343"/>
    </source>
</evidence>
<sequence length="283" mass="29138">MAMSSSSTTGRSPSASAKVDKNKKQSKIVTLKVSPKILRGFEEPSAKSEEQSTASAASSPPAAAEETSTLKVPEVNDNASEAASTPAPTPADAADASNGDGSKKRKGGSLAGTKRNLGQMSEVNGLPKPRGKPGPKKKPRLDDGTIDHGGLKGSTPAGLNIGHKLGPKANQGAINAGLRALDRSGKPCRKWSKKPFTLKSFTGVVWELASWRGTERPQTLNGEESSENNQISQQSSSDIKPNESDVAMDSNAGDQADTMLMSTPAASSPAPMPPPSAAIAAQG</sequence>
<organism evidence="2 3">
    <name type="scientific">Fonsecaea erecta</name>
    <dbReference type="NCBI Taxonomy" id="1367422"/>
    <lineage>
        <taxon>Eukaryota</taxon>
        <taxon>Fungi</taxon>
        <taxon>Dikarya</taxon>
        <taxon>Ascomycota</taxon>
        <taxon>Pezizomycotina</taxon>
        <taxon>Eurotiomycetes</taxon>
        <taxon>Chaetothyriomycetidae</taxon>
        <taxon>Chaetothyriales</taxon>
        <taxon>Herpotrichiellaceae</taxon>
        <taxon>Fonsecaea</taxon>
    </lineage>
</organism>
<feature type="compositionally biased region" description="Low complexity" evidence="1">
    <location>
        <begin position="79"/>
        <end position="96"/>
    </location>
</feature>
<dbReference type="GO" id="GO:0031011">
    <property type="term" value="C:Ino80 complex"/>
    <property type="evidence" value="ECO:0007669"/>
    <property type="project" value="InterPro"/>
</dbReference>
<keyword evidence="3" id="KW-1185">Reference proteome</keyword>
<reference evidence="2 3" key="1">
    <citation type="submission" date="2016-04" db="EMBL/GenBank/DDBJ databases">
        <title>Draft genome of Fonsecaea erecta CBS 125763.</title>
        <authorList>
            <person name="Weiss V.A."/>
            <person name="Vicente V.A."/>
            <person name="Raittz R.T."/>
            <person name="Moreno L.F."/>
            <person name="De Souza E.M."/>
            <person name="Pedrosa F.O."/>
            <person name="Steffens M.B."/>
            <person name="Faoro H."/>
            <person name="Tadra-Sfeir M.Z."/>
            <person name="Najafzadeh M.J."/>
            <person name="Felipe M.S."/>
            <person name="Teixeira M."/>
            <person name="Sun J."/>
            <person name="Xi L."/>
            <person name="Gomes R."/>
            <person name="De Azevedo C.M."/>
            <person name="Salgado C.G."/>
            <person name="Da Silva M.B."/>
            <person name="Nascimento M.F."/>
            <person name="Queiroz-Telles F."/>
            <person name="Attili D.S."/>
            <person name="Gorbushina A."/>
        </authorList>
    </citation>
    <scope>NUCLEOTIDE SEQUENCE [LARGE SCALE GENOMIC DNA]</scope>
    <source>
        <strain evidence="2 3">CBS 125763</strain>
    </source>
</reference>
<evidence type="ECO:0000313" key="2">
    <source>
        <dbReference type="EMBL" id="OAP64521.1"/>
    </source>
</evidence>